<keyword evidence="4" id="KW-1185">Reference proteome</keyword>
<protein>
    <recommendedName>
        <fullName evidence="5">Acyl-ACP thioesterase</fullName>
    </recommendedName>
</protein>
<feature type="domain" description="Acyl-ACP thioesterase N-terminal hotdog" evidence="1">
    <location>
        <begin position="7"/>
        <end position="115"/>
    </location>
</feature>
<gene>
    <name evidence="3" type="ORF">H9L42_07670</name>
</gene>
<reference evidence="3" key="1">
    <citation type="submission" date="2020-08" db="EMBL/GenBank/DDBJ databases">
        <title>Genome public.</title>
        <authorList>
            <person name="Liu C."/>
            <person name="Sun Q."/>
        </authorList>
    </citation>
    <scope>NUCLEOTIDE SEQUENCE</scope>
    <source>
        <strain evidence="3">BX12</strain>
    </source>
</reference>
<evidence type="ECO:0008006" key="5">
    <source>
        <dbReference type="Google" id="ProtNLM"/>
    </source>
</evidence>
<name>A0A923NPE8_9FIRM</name>
<feature type="domain" description="Acyl-ACP thioesterase-like C-terminal" evidence="2">
    <location>
        <begin position="160"/>
        <end position="205"/>
    </location>
</feature>
<dbReference type="GO" id="GO:0016790">
    <property type="term" value="F:thiolester hydrolase activity"/>
    <property type="evidence" value="ECO:0007669"/>
    <property type="project" value="InterPro"/>
</dbReference>
<comment type="caution">
    <text evidence="3">The sequence shown here is derived from an EMBL/GenBank/DDBJ whole genome shotgun (WGS) entry which is preliminary data.</text>
</comment>
<dbReference type="Pfam" id="PF20791">
    <property type="entry name" value="Acyl-ACP_TE_C"/>
    <property type="match status" value="1"/>
</dbReference>
<dbReference type="InterPro" id="IPR029069">
    <property type="entry name" value="HotDog_dom_sf"/>
</dbReference>
<dbReference type="EMBL" id="JACRYT010000006">
    <property type="protein sequence ID" value="MBC6679703.1"/>
    <property type="molecule type" value="Genomic_DNA"/>
</dbReference>
<accession>A0A923NPE8</accession>
<dbReference type="InterPro" id="IPR049427">
    <property type="entry name" value="Acyl-ACP_TE_C"/>
</dbReference>
<dbReference type="AlphaFoldDB" id="A0A923NPE8"/>
<evidence type="ECO:0000259" key="1">
    <source>
        <dbReference type="Pfam" id="PF01643"/>
    </source>
</evidence>
<dbReference type="RefSeq" id="WP_187302809.1">
    <property type="nucleotide sequence ID" value="NZ_CBCTON010000007.1"/>
</dbReference>
<dbReference type="SUPFAM" id="SSF54637">
    <property type="entry name" value="Thioesterase/thiol ester dehydrase-isomerase"/>
    <property type="match status" value="2"/>
</dbReference>
<evidence type="ECO:0000259" key="2">
    <source>
        <dbReference type="Pfam" id="PF20791"/>
    </source>
</evidence>
<dbReference type="GO" id="GO:0006633">
    <property type="term" value="P:fatty acid biosynthetic process"/>
    <property type="evidence" value="ECO:0007669"/>
    <property type="project" value="InterPro"/>
</dbReference>
<dbReference type="Gene3D" id="3.10.129.10">
    <property type="entry name" value="Hotdog Thioesterase"/>
    <property type="match status" value="1"/>
</dbReference>
<proteinExistence type="predicted"/>
<dbReference type="Proteomes" id="UP000602647">
    <property type="component" value="Unassembled WGS sequence"/>
</dbReference>
<evidence type="ECO:0000313" key="3">
    <source>
        <dbReference type="EMBL" id="MBC6679703.1"/>
    </source>
</evidence>
<dbReference type="Pfam" id="PF01643">
    <property type="entry name" value="Acyl-ACP_TE"/>
    <property type="match status" value="1"/>
</dbReference>
<evidence type="ECO:0000313" key="4">
    <source>
        <dbReference type="Proteomes" id="UP000602647"/>
    </source>
</evidence>
<dbReference type="InterPro" id="IPR002864">
    <property type="entry name" value="Acyl-ACP_thioesterase_NHD"/>
</dbReference>
<sequence>MYQIERTVGSSHMNTNGEMRLSAAVDFMQDCCCFQLDSEKELTNYFVSHNITMFLISRQINLIKPAHYGDRLLIRTSIYHLRTSYGFRNTMIYNDKEELLISSYAGGAFVNMNKGGSTIMPKEILRTITTDDKFEGMHYLPRKVSLPKENPEKIFPAAPVYHYYIDHNHHMNNARYLDVAQEYIPNGFIFHTCRIEYKTGARYEDTILPVRYHPEPGIWLISLQDPHGRIFANVEFRAASQSRDLPE</sequence>
<organism evidence="3 4">
    <name type="scientific">Zhenpiania hominis</name>
    <dbReference type="NCBI Taxonomy" id="2763644"/>
    <lineage>
        <taxon>Bacteria</taxon>
        <taxon>Bacillati</taxon>
        <taxon>Bacillota</taxon>
        <taxon>Clostridia</taxon>
        <taxon>Peptostreptococcales</taxon>
        <taxon>Anaerovoracaceae</taxon>
        <taxon>Zhenpiania</taxon>
    </lineage>
</organism>